<evidence type="ECO:0000256" key="1">
    <source>
        <dbReference type="ARBA" id="ARBA00004651"/>
    </source>
</evidence>
<evidence type="ECO:0000256" key="5">
    <source>
        <dbReference type="ARBA" id="ARBA00022692"/>
    </source>
</evidence>
<dbReference type="NCBIfam" id="TIGR02212">
    <property type="entry name" value="lolCE"/>
    <property type="match status" value="1"/>
</dbReference>
<dbReference type="InterPro" id="IPR011925">
    <property type="entry name" value="LolCE_TM"/>
</dbReference>
<dbReference type="AlphaFoldDB" id="A0A094IY99"/>
<evidence type="ECO:0000256" key="3">
    <source>
        <dbReference type="ARBA" id="ARBA00022448"/>
    </source>
</evidence>
<keyword evidence="6 8" id="KW-1133">Transmembrane helix</keyword>
<organism evidence="11 12">
    <name type="scientific">Pseudidiomarina salinarum</name>
    <dbReference type="NCBI Taxonomy" id="435908"/>
    <lineage>
        <taxon>Bacteria</taxon>
        <taxon>Pseudomonadati</taxon>
        <taxon>Pseudomonadota</taxon>
        <taxon>Gammaproteobacteria</taxon>
        <taxon>Alteromonadales</taxon>
        <taxon>Idiomarinaceae</taxon>
        <taxon>Pseudidiomarina</taxon>
    </lineage>
</organism>
<dbReference type="STRING" id="435908.IDSA_05295"/>
<dbReference type="PANTHER" id="PTHR30489">
    <property type="entry name" value="LIPOPROTEIN-RELEASING SYSTEM TRANSMEMBRANE PROTEIN LOLE"/>
    <property type="match status" value="1"/>
</dbReference>
<reference evidence="11 12" key="1">
    <citation type="submission" date="2014-06" db="EMBL/GenBank/DDBJ databases">
        <title>The draft genome sequence of Idiomarina salinarum ISL-52.</title>
        <authorList>
            <person name="Du J."/>
            <person name="Shao Z."/>
        </authorList>
    </citation>
    <scope>NUCLEOTIDE SEQUENCE [LARGE SCALE GENOMIC DNA]</scope>
    <source>
        <strain evidence="11 12">ISL-52</strain>
    </source>
</reference>
<evidence type="ECO:0000256" key="4">
    <source>
        <dbReference type="ARBA" id="ARBA00022475"/>
    </source>
</evidence>
<evidence type="ECO:0000313" key="11">
    <source>
        <dbReference type="EMBL" id="KFZ32087.1"/>
    </source>
</evidence>
<evidence type="ECO:0000313" key="12">
    <source>
        <dbReference type="Proteomes" id="UP000054363"/>
    </source>
</evidence>
<evidence type="ECO:0000259" key="10">
    <source>
        <dbReference type="Pfam" id="PF12704"/>
    </source>
</evidence>
<dbReference type="GO" id="GO:0098797">
    <property type="term" value="C:plasma membrane protein complex"/>
    <property type="evidence" value="ECO:0007669"/>
    <property type="project" value="TreeGrafter"/>
</dbReference>
<feature type="transmembrane region" description="Helical" evidence="8">
    <location>
        <begin position="266"/>
        <end position="289"/>
    </location>
</feature>
<accession>A0A094IY99</accession>
<feature type="domain" description="MacB-like periplasmic core" evidence="10">
    <location>
        <begin position="30"/>
        <end position="237"/>
    </location>
</feature>
<dbReference type="PANTHER" id="PTHR30489:SF0">
    <property type="entry name" value="LIPOPROTEIN-RELEASING SYSTEM TRANSMEMBRANE PROTEIN LOLE"/>
    <property type="match status" value="1"/>
</dbReference>
<sequence>MIGRWPLSWSLARRFRRKQERSGFLSFISASSTLGIALGSMVLIAGLSVMNGFETMLEQRFLSLVPQVEFTAVKGTLRDPEDVIRKSLAHPQVIAARPVIRTQAMVQQGTRFTGVQVEGIATDQQRAITDYMDDEVWSTLQQTPRGVVLGKQLAADLKLSKGDSVTLLVAEQGSFREPRRIRLELLGTFSFGGQVDHQYAYVNLDTARDLIGVASGVTSVELEVRDIFAAQQVANEVGHELNDYLYLDHWMRSQGHLYRDIQLVRLVMYLVLVLVLAVASFNIVSTLIMTVQEKQRHIGILRTMGLRQSAVLRIFIWQGLQNGLLGIIIGAIGGIGLSLALPDLMKFIEYLTGRTILASDVYFVSEIPVSLQWQDVVLVSLIAVVMSALATLYPAWYASRTQVIQAIQRS</sequence>
<comment type="caution">
    <text evidence="11">The sequence shown here is derived from an EMBL/GenBank/DDBJ whole genome shotgun (WGS) entry which is preliminary data.</text>
</comment>
<comment type="similarity">
    <text evidence="2">Belongs to the ABC-4 integral membrane protein family. LolC/E subfamily.</text>
</comment>
<dbReference type="Pfam" id="PF12704">
    <property type="entry name" value="MacB_PCD"/>
    <property type="match status" value="1"/>
</dbReference>
<keyword evidence="4" id="KW-1003">Cell membrane</keyword>
<keyword evidence="12" id="KW-1185">Reference proteome</keyword>
<dbReference type="InterPro" id="IPR025857">
    <property type="entry name" value="MacB_PCD"/>
</dbReference>
<evidence type="ECO:0000259" key="9">
    <source>
        <dbReference type="Pfam" id="PF02687"/>
    </source>
</evidence>
<evidence type="ECO:0000256" key="2">
    <source>
        <dbReference type="ARBA" id="ARBA00005236"/>
    </source>
</evidence>
<gene>
    <name evidence="11" type="ORF">IDSA_05295</name>
</gene>
<dbReference type="InterPro" id="IPR003838">
    <property type="entry name" value="ABC3_permease_C"/>
</dbReference>
<evidence type="ECO:0000256" key="7">
    <source>
        <dbReference type="ARBA" id="ARBA00023136"/>
    </source>
</evidence>
<dbReference type="eggNOG" id="COG4591">
    <property type="taxonomic scope" value="Bacteria"/>
</dbReference>
<comment type="subcellular location">
    <subcellularLocation>
        <location evidence="1">Cell membrane</location>
        <topology evidence="1">Multi-pass membrane protein</topology>
    </subcellularLocation>
</comment>
<dbReference type="InterPro" id="IPR051447">
    <property type="entry name" value="Lipoprotein-release_system"/>
</dbReference>
<dbReference type="EMBL" id="JPER01000001">
    <property type="protein sequence ID" value="KFZ32087.1"/>
    <property type="molecule type" value="Genomic_DNA"/>
</dbReference>
<feature type="transmembrane region" description="Helical" evidence="8">
    <location>
        <begin position="23"/>
        <end position="50"/>
    </location>
</feature>
<keyword evidence="3" id="KW-0813">Transport</keyword>
<dbReference type="OrthoDB" id="9808461at2"/>
<feature type="domain" description="ABC3 transporter permease C-terminal" evidence="9">
    <location>
        <begin position="270"/>
        <end position="402"/>
    </location>
</feature>
<protein>
    <submittedName>
        <fullName evidence="11">ABC transporter permease</fullName>
    </submittedName>
</protein>
<evidence type="ECO:0000256" key="8">
    <source>
        <dbReference type="SAM" id="Phobius"/>
    </source>
</evidence>
<evidence type="ECO:0000256" key="6">
    <source>
        <dbReference type="ARBA" id="ARBA00022989"/>
    </source>
</evidence>
<dbReference type="Proteomes" id="UP000054363">
    <property type="component" value="Unassembled WGS sequence"/>
</dbReference>
<dbReference type="GO" id="GO:0042953">
    <property type="term" value="P:lipoprotein transport"/>
    <property type="evidence" value="ECO:0007669"/>
    <property type="project" value="InterPro"/>
</dbReference>
<keyword evidence="7 8" id="KW-0472">Membrane</keyword>
<feature type="transmembrane region" description="Helical" evidence="8">
    <location>
        <begin position="376"/>
        <end position="399"/>
    </location>
</feature>
<dbReference type="Pfam" id="PF02687">
    <property type="entry name" value="FtsX"/>
    <property type="match status" value="1"/>
</dbReference>
<proteinExistence type="inferred from homology"/>
<name>A0A094IY99_9GAMM</name>
<feature type="transmembrane region" description="Helical" evidence="8">
    <location>
        <begin position="310"/>
        <end position="341"/>
    </location>
</feature>
<dbReference type="GO" id="GO:0044874">
    <property type="term" value="P:lipoprotein localization to outer membrane"/>
    <property type="evidence" value="ECO:0007669"/>
    <property type="project" value="TreeGrafter"/>
</dbReference>
<keyword evidence="5 8" id="KW-0812">Transmembrane</keyword>
<dbReference type="RefSeq" id="WP_034774780.1">
    <property type="nucleotide sequence ID" value="NZ_JPER01000001.1"/>
</dbReference>